<dbReference type="InterPro" id="IPR000889">
    <property type="entry name" value="Glutathione_peroxidase"/>
</dbReference>
<dbReference type="FunFam" id="3.40.30.10:FF:000010">
    <property type="entry name" value="Glutathione peroxidase"/>
    <property type="match status" value="1"/>
</dbReference>
<feature type="active site" evidence="4">
    <location>
        <position position="38"/>
    </location>
</feature>
<feature type="domain" description="Thioredoxin" evidence="6">
    <location>
        <begin position="1"/>
        <end position="161"/>
    </location>
</feature>
<keyword evidence="2 5" id="KW-0575">Peroxidase</keyword>
<evidence type="ECO:0000259" key="6">
    <source>
        <dbReference type="PROSITE" id="PS51352"/>
    </source>
</evidence>
<dbReference type="PROSITE" id="PS00460">
    <property type="entry name" value="GLUTATHIONE_PEROXID_1"/>
    <property type="match status" value="1"/>
</dbReference>
<dbReference type="InterPro" id="IPR036249">
    <property type="entry name" value="Thioredoxin-like_sf"/>
</dbReference>
<protein>
    <recommendedName>
        <fullName evidence="5">Glutathione peroxidase</fullName>
    </recommendedName>
</protein>
<keyword evidence="3 5" id="KW-0560">Oxidoreductase</keyword>
<comment type="similarity">
    <text evidence="1 5">Belongs to the glutathione peroxidase family.</text>
</comment>
<dbReference type="GO" id="GO:0034599">
    <property type="term" value="P:cellular response to oxidative stress"/>
    <property type="evidence" value="ECO:0007669"/>
    <property type="project" value="TreeGrafter"/>
</dbReference>
<dbReference type="InterPro" id="IPR029760">
    <property type="entry name" value="GPX_CS"/>
</dbReference>
<accession>A0A930MYT1</accession>
<comment type="caution">
    <text evidence="7">The sequence shown here is derived from an EMBL/GenBank/DDBJ whole genome shotgun (WGS) entry which is preliminary data.</text>
</comment>
<dbReference type="InterPro" id="IPR013766">
    <property type="entry name" value="Thioredoxin_domain"/>
</dbReference>
<name>A0A930MYT1_9BACT</name>
<dbReference type="RefSeq" id="WP_273158783.1">
    <property type="nucleotide sequence ID" value="NZ_JABZSJ010000012.1"/>
</dbReference>
<evidence type="ECO:0000256" key="2">
    <source>
        <dbReference type="ARBA" id="ARBA00022559"/>
    </source>
</evidence>
<dbReference type="PANTHER" id="PTHR11592">
    <property type="entry name" value="GLUTATHIONE PEROXIDASE"/>
    <property type="match status" value="1"/>
</dbReference>
<dbReference type="CDD" id="cd00340">
    <property type="entry name" value="GSH_Peroxidase"/>
    <property type="match status" value="1"/>
</dbReference>
<dbReference type="InterPro" id="IPR029759">
    <property type="entry name" value="GPX_AS"/>
</dbReference>
<dbReference type="Gene3D" id="3.40.30.10">
    <property type="entry name" value="Glutaredoxin"/>
    <property type="match status" value="1"/>
</dbReference>
<evidence type="ECO:0000256" key="1">
    <source>
        <dbReference type="ARBA" id="ARBA00006926"/>
    </source>
</evidence>
<gene>
    <name evidence="7" type="ORF">HXN26_03620</name>
</gene>
<dbReference type="PANTHER" id="PTHR11592:SF78">
    <property type="entry name" value="GLUTATHIONE PEROXIDASE"/>
    <property type="match status" value="1"/>
</dbReference>
<reference evidence="7" key="1">
    <citation type="submission" date="2020-04" db="EMBL/GenBank/DDBJ databases">
        <title>Deep metagenomics examines the oral microbiome during advanced dental caries in children, revealing novel taxa and co-occurrences with host molecules.</title>
        <authorList>
            <person name="Baker J.L."/>
            <person name="Morton J.T."/>
            <person name="Dinis M."/>
            <person name="Alvarez R."/>
            <person name="Tran N.C."/>
            <person name="Knight R."/>
            <person name="Edlund A."/>
        </authorList>
    </citation>
    <scope>NUCLEOTIDE SEQUENCE</scope>
    <source>
        <strain evidence="7">JCVI_44_bin.5</strain>
    </source>
</reference>
<sequence length="162" mass="18267">MDKKTIYDFIVKDKKGNDVSLSTYKGKVILVVNTASKCGFTPQFEGLEKLWKDFGDKGLQVIGFPCNQFANQELGTDDQIQEFCSLNYGVTFPIMKKIKVNGSEADPLYKWLKSEKGGFLTSAIKWNFTKFLINKEGEVVGRFGPTTSPASIEKYIVKELNR</sequence>
<dbReference type="Proteomes" id="UP000771736">
    <property type="component" value="Unassembled WGS sequence"/>
</dbReference>
<dbReference type="PROSITE" id="PS00763">
    <property type="entry name" value="GLUTATHIONE_PEROXID_2"/>
    <property type="match status" value="1"/>
</dbReference>
<dbReference type="GO" id="GO:0004601">
    <property type="term" value="F:peroxidase activity"/>
    <property type="evidence" value="ECO:0007669"/>
    <property type="project" value="UniProtKB-KW"/>
</dbReference>
<dbReference type="PROSITE" id="PS51355">
    <property type="entry name" value="GLUTATHIONE_PEROXID_3"/>
    <property type="match status" value="1"/>
</dbReference>
<evidence type="ECO:0000256" key="5">
    <source>
        <dbReference type="RuleBase" id="RU000499"/>
    </source>
</evidence>
<evidence type="ECO:0000256" key="3">
    <source>
        <dbReference type="ARBA" id="ARBA00023002"/>
    </source>
</evidence>
<organism evidence="7 8">
    <name type="scientific">Prevotella aurantiaca</name>
    <dbReference type="NCBI Taxonomy" id="596085"/>
    <lineage>
        <taxon>Bacteria</taxon>
        <taxon>Pseudomonadati</taxon>
        <taxon>Bacteroidota</taxon>
        <taxon>Bacteroidia</taxon>
        <taxon>Bacteroidales</taxon>
        <taxon>Prevotellaceae</taxon>
        <taxon>Prevotella</taxon>
    </lineage>
</organism>
<dbReference type="SUPFAM" id="SSF52833">
    <property type="entry name" value="Thioredoxin-like"/>
    <property type="match status" value="1"/>
</dbReference>
<dbReference type="EMBL" id="JABZSJ010000012">
    <property type="protein sequence ID" value="MBF1383936.1"/>
    <property type="molecule type" value="Genomic_DNA"/>
</dbReference>
<dbReference type="PIRSF" id="PIRSF000303">
    <property type="entry name" value="Glutathion_perox"/>
    <property type="match status" value="1"/>
</dbReference>
<dbReference type="AlphaFoldDB" id="A0A930MYT1"/>
<dbReference type="PROSITE" id="PS51352">
    <property type="entry name" value="THIOREDOXIN_2"/>
    <property type="match status" value="1"/>
</dbReference>
<evidence type="ECO:0000313" key="8">
    <source>
        <dbReference type="Proteomes" id="UP000771736"/>
    </source>
</evidence>
<proteinExistence type="inferred from homology"/>
<evidence type="ECO:0000313" key="7">
    <source>
        <dbReference type="EMBL" id="MBF1383936.1"/>
    </source>
</evidence>
<dbReference type="Pfam" id="PF00255">
    <property type="entry name" value="GSHPx"/>
    <property type="match status" value="1"/>
</dbReference>
<evidence type="ECO:0000256" key="4">
    <source>
        <dbReference type="PIRSR" id="PIRSR000303-1"/>
    </source>
</evidence>
<dbReference type="PRINTS" id="PR01011">
    <property type="entry name" value="GLUTPROXDASE"/>
</dbReference>